<evidence type="ECO:0000313" key="2">
    <source>
        <dbReference type="Proteomes" id="UP000193224"/>
    </source>
</evidence>
<gene>
    <name evidence="1" type="ORF">ROA7745_04562</name>
</gene>
<sequence length="69" mass="7920">MPLTMDEYEYLREEIEQVQGLVRLAEVQAKLADVLLSAPVRSTVSSLIYIATTLAPITRPCFMRRRHND</sequence>
<proteinExistence type="predicted"/>
<protein>
    <submittedName>
        <fullName evidence="1">Uncharacterized protein</fullName>
    </submittedName>
</protein>
<name>A0A1X7BYN9_9RHOB</name>
<accession>A0A1X7BYN9</accession>
<organism evidence="1 2">
    <name type="scientific">Roseovarius aestuarii</name>
    <dbReference type="NCBI Taxonomy" id="475083"/>
    <lineage>
        <taxon>Bacteria</taxon>
        <taxon>Pseudomonadati</taxon>
        <taxon>Pseudomonadota</taxon>
        <taxon>Alphaproteobacteria</taxon>
        <taxon>Rhodobacterales</taxon>
        <taxon>Roseobacteraceae</taxon>
        <taxon>Roseovarius</taxon>
    </lineage>
</organism>
<dbReference type="EMBL" id="FWXB01000037">
    <property type="protein sequence ID" value="SMC14692.1"/>
    <property type="molecule type" value="Genomic_DNA"/>
</dbReference>
<reference evidence="1 2" key="1">
    <citation type="submission" date="2017-03" db="EMBL/GenBank/DDBJ databases">
        <authorList>
            <person name="Afonso C.L."/>
            <person name="Miller P.J."/>
            <person name="Scott M.A."/>
            <person name="Spackman E."/>
            <person name="Goraichik I."/>
            <person name="Dimitrov K.M."/>
            <person name="Suarez D.L."/>
            <person name="Swayne D.E."/>
        </authorList>
    </citation>
    <scope>NUCLEOTIDE SEQUENCE [LARGE SCALE GENOMIC DNA]</scope>
    <source>
        <strain evidence="1 2">CECT 7745</strain>
    </source>
</reference>
<evidence type="ECO:0000313" key="1">
    <source>
        <dbReference type="EMBL" id="SMC14692.1"/>
    </source>
</evidence>
<keyword evidence="2" id="KW-1185">Reference proteome</keyword>
<dbReference type="AlphaFoldDB" id="A0A1X7BYN9"/>
<dbReference type="Proteomes" id="UP000193224">
    <property type="component" value="Unassembled WGS sequence"/>
</dbReference>